<dbReference type="GeneID" id="113218136"/>
<feature type="region of interest" description="Disordered" evidence="1">
    <location>
        <begin position="97"/>
        <end position="148"/>
    </location>
</feature>
<evidence type="ECO:0000313" key="2">
    <source>
        <dbReference type="Proteomes" id="UP000504606"/>
    </source>
</evidence>
<name>A0A6J1TRJ6_FRAOC</name>
<feature type="compositionally biased region" description="Pro residues" evidence="1">
    <location>
        <begin position="129"/>
        <end position="148"/>
    </location>
</feature>
<evidence type="ECO:0000313" key="3">
    <source>
        <dbReference type="RefSeq" id="XP_026294145.2"/>
    </source>
</evidence>
<dbReference type="KEGG" id="foc:113218136"/>
<keyword evidence="2" id="KW-1185">Reference proteome</keyword>
<dbReference type="AlphaFoldDB" id="A0A6J1TRJ6"/>
<sequence>MTLCAKAALKRQLVRVPAEAAAQLETLPGQCQEEQAVQALTLLNSASWVLAIRASSADGQRTTLKGILRNTGADPLFKAMCLALTVKAELTMFRSGNNTDSGVESVEAVPPPSTAAGTAAPTQTRGPPTGVPPQTPLPEPPQVLQPAPSVPALPLALVVDRNIGDTAAGASGAVAQVLPGPSAPLVRPTVGPLRPRPPGQPLVFPPAPAPSVPSRAIREMNVSESYNNEVRAAADLERVQGVGRLIGVSCNINPEWNLQLLRLAAPTLEELRVRNPREDHLRAIHAMPRLRDLHVAYSLPWESDDIVLPAIPPENDGLRFLRAYCFPPDTLQSLLRANRRTLEVLELSIGMLSSMASVGGSWLCGRFQLLHLVNECDLEALTRLVLFRVGMPSSHDRGTCEELRRLVLDLLPRADAAVLCDECDRLPGDRVGQLALM</sequence>
<dbReference type="RefSeq" id="XP_026294145.2">
    <property type="nucleotide sequence ID" value="XM_026438360.2"/>
</dbReference>
<organism evidence="2 3">
    <name type="scientific">Frankliniella occidentalis</name>
    <name type="common">Western flower thrips</name>
    <name type="synonym">Euthrips occidentalis</name>
    <dbReference type="NCBI Taxonomy" id="133901"/>
    <lineage>
        <taxon>Eukaryota</taxon>
        <taxon>Metazoa</taxon>
        <taxon>Ecdysozoa</taxon>
        <taxon>Arthropoda</taxon>
        <taxon>Hexapoda</taxon>
        <taxon>Insecta</taxon>
        <taxon>Pterygota</taxon>
        <taxon>Neoptera</taxon>
        <taxon>Paraneoptera</taxon>
        <taxon>Thysanoptera</taxon>
        <taxon>Terebrantia</taxon>
        <taxon>Thripoidea</taxon>
        <taxon>Thripidae</taxon>
        <taxon>Frankliniella</taxon>
    </lineage>
</organism>
<gene>
    <name evidence="3" type="primary">LOC113218136</name>
</gene>
<evidence type="ECO:0000256" key="1">
    <source>
        <dbReference type="SAM" id="MobiDB-lite"/>
    </source>
</evidence>
<accession>A0A6J1TRJ6</accession>
<proteinExistence type="predicted"/>
<feature type="compositionally biased region" description="Low complexity" evidence="1">
    <location>
        <begin position="114"/>
        <end position="128"/>
    </location>
</feature>
<protein>
    <submittedName>
        <fullName evidence="3">Uncharacterized protein LOC113218136</fullName>
    </submittedName>
</protein>
<reference evidence="3" key="1">
    <citation type="submission" date="2025-08" db="UniProtKB">
        <authorList>
            <consortium name="RefSeq"/>
        </authorList>
    </citation>
    <scope>IDENTIFICATION</scope>
    <source>
        <tissue evidence="3">Whole organism</tissue>
    </source>
</reference>
<dbReference type="Proteomes" id="UP000504606">
    <property type="component" value="Unplaced"/>
</dbReference>